<dbReference type="AlphaFoldDB" id="A0A562RQ67"/>
<sequence>MPDLLELWLKHFEPSWKADAGKKRMYQEICILKNQHQTKHRQGQTCASLCSRAQHRPIPTPSRTASKKKGKNMPFIEEPTGYEKTILSDLQGAWAVLRDSIVDGEKFDGWDRVLFHVDEAMSWESVRNLKRMPPLFLIIRNLCIQGKAPQDIMENIQDLDDILGEVLSEFHN</sequence>
<evidence type="ECO:0000313" key="2">
    <source>
        <dbReference type="EMBL" id="TWI71168.1"/>
    </source>
</evidence>
<feature type="region of interest" description="Disordered" evidence="1">
    <location>
        <begin position="55"/>
        <end position="75"/>
    </location>
</feature>
<gene>
    <name evidence="2" type="ORF">LZ24_02133</name>
</gene>
<dbReference type="Proteomes" id="UP000318307">
    <property type="component" value="Unassembled WGS sequence"/>
</dbReference>
<comment type="caution">
    <text evidence="2">The sequence shown here is derived from an EMBL/GenBank/DDBJ whole genome shotgun (WGS) entry which is preliminary data.</text>
</comment>
<dbReference type="RefSeq" id="WP_246118577.1">
    <property type="nucleotide sequence ID" value="NZ_VLLC01000015.1"/>
</dbReference>
<accession>A0A562RQ67</accession>
<evidence type="ECO:0000313" key="3">
    <source>
        <dbReference type="Proteomes" id="UP000318307"/>
    </source>
</evidence>
<reference evidence="2 3" key="1">
    <citation type="submission" date="2019-07" db="EMBL/GenBank/DDBJ databases">
        <title>Genome sequencing of 100 strains of the haloalkaliphilic chemolithoautotrophic sulfur-oxidizing bacterium Thioalkalivibrio.</title>
        <authorList>
            <person name="Muyzer G."/>
        </authorList>
    </citation>
    <scope>NUCLEOTIDE SEQUENCE [LARGE SCALE GENOMIC DNA]</scope>
    <source>
        <strain evidence="2 3">ASO4-4</strain>
    </source>
</reference>
<proteinExistence type="predicted"/>
<evidence type="ECO:0000256" key="1">
    <source>
        <dbReference type="SAM" id="MobiDB-lite"/>
    </source>
</evidence>
<keyword evidence="3" id="KW-1185">Reference proteome</keyword>
<organism evidence="2 3">
    <name type="scientific">Desulfobotulus alkaliphilus</name>
    <dbReference type="NCBI Taxonomy" id="622671"/>
    <lineage>
        <taxon>Bacteria</taxon>
        <taxon>Pseudomonadati</taxon>
        <taxon>Thermodesulfobacteriota</taxon>
        <taxon>Desulfobacteria</taxon>
        <taxon>Desulfobacterales</taxon>
        <taxon>Desulfobacteraceae</taxon>
        <taxon>Desulfobotulus</taxon>
    </lineage>
</organism>
<protein>
    <submittedName>
        <fullName evidence="2">Uncharacterized protein</fullName>
    </submittedName>
</protein>
<dbReference type="EMBL" id="VLLC01000015">
    <property type="protein sequence ID" value="TWI71168.1"/>
    <property type="molecule type" value="Genomic_DNA"/>
</dbReference>
<name>A0A562RQ67_9BACT</name>